<dbReference type="GO" id="GO:0005829">
    <property type="term" value="C:cytosol"/>
    <property type="evidence" value="ECO:0007669"/>
    <property type="project" value="TreeGrafter"/>
</dbReference>
<comment type="subunit">
    <text evidence="7">Monomer. Binds directly to the core enzyme of the DNA-dependent RNA polymerase and to nascent RNA.</text>
</comment>
<dbReference type="FunFam" id="3.30.1480.10:FF:000002">
    <property type="entry name" value="Transcription termination/antitermination protein NusA"/>
    <property type="match status" value="1"/>
</dbReference>
<dbReference type="FunFam" id="2.40.50.140:FF:000058">
    <property type="entry name" value="Transcription termination/antitermination protein NusA"/>
    <property type="match status" value="1"/>
</dbReference>
<dbReference type="AlphaFoldDB" id="A0A6I2U991"/>
<dbReference type="InterPro" id="IPR013735">
    <property type="entry name" value="TF_NusA_N"/>
</dbReference>
<feature type="compositionally biased region" description="Low complexity" evidence="8">
    <location>
        <begin position="417"/>
        <end position="427"/>
    </location>
</feature>
<accession>A0A6I2U991</accession>
<dbReference type="NCBIfam" id="TIGR01953">
    <property type="entry name" value="NusA"/>
    <property type="match status" value="1"/>
</dbReference>
<dbReference type="SUPFAM" id="SSF54814">
    <property type="entry name" value="Prokaryotic type KH domain (KH-domain type II)"/>
    <property type="match status" value="2"/>
</dbReference>
<dbReference type="PROSITE" id="PS50126">
    <property type="entry name" value="S1"/>
    <property type="match status" value="1"/>
</dbReference>
<dbReference type="Pfam" id="PF00575">
    <property type="entry name" value="S1"/>
    <property type="match status" value="1"/>
</dbReference>
<evidence type="ECO:0000256" key="3">
    <source>
        <dbReference type="ARBA" id="ARBA00022814"/>
    </source>
</evidence>
<keyword evidence="4 7" id="KW-0694">RNA-binding</keyword>
<dbReference type="FunFam" id="3.30.300.20:FF:000005">
    <property type="entry name" value="Transcription termination/antitermination protein NusA"/>
    <property type="match status" value="1"/>
</dbReference>
<dbReference type="Proteomes" id="UP000433181">
    <property type="component" value="Unassembled WGS sequence"/>
</dbReference>
<dbReference type="InterPro" id="IPR058582">
    <property type="entry name" value="KH_NusA_2nd"/>
</dbReference>
<dbReference type="InterPro" id="IPR030842">
    <property type="entry name" value="TF_NusA_bacterial"/>
</dbReference>
<dbReference type="CDD" id="cd22529">
    <property type="entry name" value="KH-II_NusA_rpt2"/>
    <property type="match status" value="1"/>
</dbReference>
<dbReference type="InterPro" id="IPR025249">
    <property type="entry name" value="TF_NusA_KH_1st"/>
</dbReference>
<feature type="compositionally biased region" description="Acidic residues" evidence="8">
    <location>
        <begin position="387"/>
        <end position="402"/>
    </location>
</feature>
<dbReference type="SUPFAM" id="SSF69705">
    <property type="entry name" value="Transcription factor NusA, N-terminal domain"/>
    <property type="match status" value="1"/>
</dbReference>
<dbReference type="GO" id="GO:0031564">
    <property type="term" value="P:transcription antitermination"/>
    <property type="evidence" value="ECO:0007669"/>
    <property type="project" value="UniProtKB-UniRule"/>
</dbReference>
<evidence type="ECO:0000313" key="11">
    <source>
        <dbReference type="Proteomes" id="UP000433181"/>
    </source>
</evidence>
<dbReference type="InterPro" id="IPR003029">
    <property type="entry name" value="S1_domain"/>
</dbReference>
<dbReference type="InterPro" id="IPR010213">
    <property type="entry name" value="TF_NusA"/>
</dbReference>
<dbReference type="PANTHER" id="PTHR22648">
    <property type="entry name" value="TRANSCRIPTION TERMINATION FACTOR NUSA"/>
    <property type="match status" value="1"/>
</dbReference>
<dbReference type="SMART" id="SM00322">
    <property type="entry name" value="KH"/>
    <property type="match status" value="2"/>
</dbReference>
<dbReference type="Pfam" id="PF26594">
    <property type="entry name" value="KH_NusA_2nd"/>
    <property type="match status" value="1"/>
</dbReference>
<feature type="compositionally biased region" description="Acidic residues" evidence="8">
    <location>
        <begin position="428"/>
        <end position="456"/>
    </location>
</feature>
<evidence type="ECO:0000313" key="10">
    <source>
        <dbReference type="EMBL" id="MSU08083.1"/>
    </source>
</evidence>
<dbReference type="SUPFAM" id="SSF50249">
    <property type="entry name" value="Nucleic acid-binding proteins"/>
    <property type="match status" value="1"/>
</dbReference>
<dbReference type="InterPro" id="IPR036555">
    <property type="entry name" value="NusA_N_sf"/>
</dbReference>
<reference evidence="10 11" key="1">
    <citation type="submission" date="2019-08" db="EMBL/GenBank/DDBJ databases">
        <title>In-depth cultivation of the pig gut microbiome towards novel bacterial diversity and tailored functional studies.</title>
        <authorList>
            <person name="Wylensek D."/>
            <person name="Hitch T.C.A."/>
            <person name="Clavel T."/>
        </authorList>
    </citation>
    <scope>NUCLEOTIDE SEQUENCE [LARGE SCALE GENOMIC DNA]</scope>
    <source>
        <strain evidence="10 11">WCA-693-APC-5D-A</strain>
    </source>
</reference>
<dbReference type="SMART" id="SM00316">
    <property type="entry name" value="S1"/>
    <property type="match status" value="1"/>
</dbReference>
<dbReference type="HAMAP" id="MF_00945_B">
    <property type="entry name" value="NusA_B"/>
    <property type="match status" value="1"/>
</dbReference>
<evidence type="ECO:0000256" key="6">
    <source>
        <dbReference type="ARBA" id="ARBA00023163"/>
    </source>
</evidence>
<dbReference type="InterPro" id="IPR004087">
    <property type="entry name" value="KH_dom"/>
</dbReference>
<dbReference type="Gene3D" id="2.40.50.140">
    <property type="entry name" value="Nucleic acid-binding proteins"/>
    <property type="match status" value="1"/>
</dbReference>
<dbReference type="Gene3D" id="3.30.1480.10">
    <property type="entry name" value="NusA, N-terminal domain"/>
    <property type="match status" value="1"/>
</dbReference>
<evidence type="ECO:0000259" key="9">
    <source>
        <dbReference type="PROSITE" id="PS50126"/>
    </source>
</evidence>
<dbReference type="Gene3D" id="3.30.300.20">
    <property type="match status" value="2"/>
</dbReference>
<comment type="similarity">
    <text evidence="7">Belongs to the NusA family.</text>
</comment>
<evidence type="ECO:0000256" key="5">
    <source>
        <dbReference type="ARBA" id="ARBA00023015"/>
    </source>
</evidence>
<dbReference type="EMBL" id="VUNR01000005">
    <property type="protein sequence ID" value="MSU08083.1"/>
    <property type="molecule type" value="Genomic_DNA"/>
</dbReference>
<evidence type="ECO:0000256" key="8">
    <source>
        <dbReference type="SAM" id="MobiDB-lite"/>
    </source>
</evidence>
<dbReference type="GO" id="GO:0006353">
    <property type="term" value="P:DNA-templated transcription termination"/>
    <property type="evidence" value="ECO:0007669"/>
    <property type="project" value="UniProtKB-UniRule"/>
</dbReference>
<dbReference type="Pfam" id="PF13184">
    <property type="entry name" value="KH_NusA_1st"/>
    <property type="match status" value="1"/>
</dbReference>
<protein>
    <recommendedName>
        <fullName evidence="7">Transcription termination/antitermination protein NusA</fullName>
    </recommendedName>
</protein>
<feature type="region of interest" description="Disordered" evidence="8">
    <location>
        <begin position="371"/>
        <end position="466"/>
    </location>
</feature>
<keyword evidence="1 7" id="KW-0806">Transcription termination</keyword>
<comment type="function">
    <text evidence="7">Participates in both transcription termination and antitermination.</text>
</comment>
<comment type="subcellular location">
    <subcellularLocation>
        <location evidence="7">Cytoplasm</location>
    </subcellularLocation>
</comment>
<name>A0A6I2U991_9FIRM</name>
<proteinExistence type="inferred from homology"/>
<gene>
    <name evidence="7 10" type="primary">nusA</name>
    <name evidence="10" type="ORF">FYJ84_03630</name>
</gene>
<evidence type="ECO:0000256" key="1">
    <source>
        <dbReference type="ARBA" id="ARBA00022472"/>
    </source>
</evidence>
<keyword evidence="6 7" id="KW-0804">Transcription</keyword>
<dbReference type="InterPro" id="IPR012340">
    <property type="entry name" value="NA-bd_OB-fold"/>
</dbReference>
<comment type="caution">
    <text evidence="10">The sequence shown here is derived from an EMBL/GenBank/DDBJ whole genome shotgun (WGS) entry which is preliminary data.</text>
</comment>
<keyword evidence="2 7" id="KW-0963">Cytoplasm</keyword>
<keyword evidence="3 7" id="KW-0889">Transcription antitermination</keyword>
<dbReference type="InterPro" id="IPR015946">
    <property type="entry name" value="KH_dom-like_a/b"/>
</dbReference>
<keyword evidence="11" id="KW-1185">Reference proteome</keyword>
<dbReference type="GO" id="GO:0003700">
    <property type="term" value="F:DNA-binding transcription factor activity"/>
    <property type="evidence" value="ECO:0007669"/>
    <property type="project" value="InterPro"/>
</dbReference>
<dbReference type="PANTHER" id="PTHR22648:SF0">
    <property type="entry name" value="TRANSCRIPTION TERMINATION_ANTITERMINATION PROTEIN NUSA"/>
    <property type="match status" value="1"/>
</dbReference>
<dbReference type="CDD" id="cd02134">
    <property type="entry name" value="KH-II_NusA_rpt1"/>
    <property type="match status" value="1"/>
</dbReference>
<dbReference type="Pfam" id="PF08529">
    <property type="entry name" value="NusA_N"/>
    <property type="match status" value="1"/>
</dbReference>
<sequence>MIGNQSESLGGKIVVATRTTRSKKVKPAEDQDRGFMAAFRELGMEKGINPEILFDAIEAALVAAYKRNFNAAQNVRVTLDRTSGQYHVYAIKTVVEEVVDNVQEISLAMAQQISPNYQLDDTLEVEVTPANFGRIAAQTAKQVVVQRIREAERGIIYEEFSSREGDIVTGLVQRVENRNVYVDLGKTEAIMPQAEQIANEEYAVNDRIKAIIIEVKNSTKGPQVLLSRTHPDLLKRLFELEVPEIHDGVVEIKSVAREAGMRSKIAVYAKDESVDPIGSCVGHRGFRVQAIVDELRNEKIDIVKWSEDPAVYIANALSPAKVVSVDVAESEKMSRVVVPDYQLSLAIGKEGQNARLAAKLTGWKIDIKSETQAEEEGEFQPPVADEPLTDAVDDMGGDDFLAEFEKDTFEADEASEAGEAADSAGEAADTDIASDADVADGEADGTEIEDAADDEAAPQAEDKIEV</sequence>
<evidence type="ECO:0000256" key="7">
    <source>
        <dbReference type="HAMAP-Rule" id="MF_00945"/>
    </source>
</evidence>
<dbReference type="InterPro" id="IPR009019">
    <property type="entry name" value="KH_sf_prok-type"/>
</dbReference>
<evidence type="ECO:0000256" key="4">
    <source>
        <dbReference type="ARBA" id="ARBA00022884"/>
    </source>
</evidence>
<organism evidence="10 11">
    <name type="scientific">Anaerovibrio slackiae</name>
    <dbReference type="NCBI Taxonomy" id="2652309"/>
    <lineage>
        <taxon>Bacteria</taxon>
        <taxon>Bacillati</taxon>
        <taxon>Bacillota</taxon>
        <taxon>Negativicutes</taxon>
        <taxon>Selenomonadales</taxon>
        <taxon>Selenomonadaceae</taxon>
        <taxon>Anaerovibrio</taxon>
    </lineage>
</organism>
<dbReference type="GO" id="GO:0003723">
    <property type="term" value="F:RNA binding"/>
    <property type="evidence" value="ECO:0007669"/>
    <property type="project" value="UniProtKB-UniRule"/>
</dbReference>
<dbReference type="FunFam" id="3.30.300.20:FF:000002">
    <property type="entry name" value="Transcription termination/antitermination protein NusA"/>
    <property type="match status" value="1"/>
</dbReference>
<feature type="domain" description="S1 motif" evidence="9">
    <location>
        <begin position="165"/>
        <end position="229"/>
    </location>
</feature>
<dbReference type="CDD" id="cd04455">
    <property type="entry name" value="S1_NusA"/>
    <property type="match status" value="1"/>
</dbReference>
<evidence type="ECO:0000256" key="2">
    <source>
        <dbReference type="ARBA" id="ARBA00022490"/>
    </source>
</evidence>
<dbReference type="PROSITE" id="PS50084">
    <property type="entry name" value="KH_TYPE_1"/>
    <property type="match status" value="1"/>
</dbReference>
<keyword evidence="5 7" id="KW-0805">Transcription regulation</keyword>